<dbReference type="InterPro" id="IPR029058">
    <property type="entry name" value="AB_hydrolase_fold"/>
</dbReference>
<dbReference type="KEGG" id="azc:AZC_1840"/>
<reference evidence="2 3" key="4">
    <citation type="journal article" date="2009" name="Appl. Environ. Microbiol.">
        <title>Comparative genome-wide transcriptional profiling of Azorhizobium caulinodans ORS571 grown under free-living and symbiotic conditions.</title>
        <authorList>
            <person name="Tsukada S."/>
            <person name="Aono T."/>
            <person name="Akiba N."/>
            <person name="Lee KB."/>
            <person name="Liu CT."/>
            <person name="Toyazaki H."/>
            <person name="Oyaizu H."/>
        </authorList>
    </citation>
    <scope>NUCLEOTIDE SEQUENCE [LARGE SCALE GENOMIC DNA]</scope>
    <source>
        <strain evidence="3">ATCC 43989 / DSM 5975 / JCM 20966 / LMG 6465 / NBRC 14845 / NCIMB 13405 / ORS 571</strain>
    </source>
</reference>
<sequence length="336" mass="36601">MRLARILAFVLVALALLAGYNTYSARQAEAARPYVGQEVSIDGVPVHYVEMGEGDAVVFIHGAGSSLNDFALAGLLKEAARRYRVIAFDRPGYGTTPRPRDIAWTPQRQAELLRGALARLGVSHAILVGHSFGAQVAVNMALQDPSLAGGLVLISGFYYPDPRLDMKLTSALATPGLNEALNYTLMPPLLRLFWPQMMEDIYGPNPVPALFTPVMQGMTLRPWQLVAVADDVSRLNAATQENMLRYHGLDMPVAIVVGGEDRLVSASYHSERLHAQIRQSTLRVIPNAGHMVHHFAQAEVMAAIDEVAHAETQFATAPARRPLFAEAGRRALVPQP</sequence>
<reference evidence="2 3" key="1">
    <citation type="journal article" date="2007" name="Appl. Environ. Microbiol.">
        <title>Rhizobial factors required for stem nodule maturation and maintenance in Sesbania rostrata-Azorhizobium caulinodans ORS571 symbiosis.</title>
        <authorList>
            <person name="Suzuki S."/>
            <person name="Aono T."/>
            <person name="Lee KB."/>
            <person name="Suzuki T."/>
            <person name="Liu CT."/>
            <person name="Miwa H."/>
            <person name="Wakao S."/>
            <person name="Iki T."/>
            <person name="Oyaizu H."/>
        </authorList>
    </citation>
    <scope>NUCLEOTIDE SEQUENCE [LARGE SCALE GENOMIC DNA]</scope>
    <source>
        <strain evidence="3">ATCC 43989 / DSM 5975 / JCM 20966 / LMG 6465 / NBRC 14845 / NCIMB 13405 / ORS 571</strain>
    </source>
</reference>
<reference evidence="2 3" key="5">
    <citation type="journal article" date="2010" name="Appl. Environ. Microbiol.">
        <title>phrR-like gene praR of Azorhizobium caulinodans ORS571 is essential for symbiosis with Sesbania rostrata and is involved in expression of reb genes.</title>
        <authorList>
            <person name="Akiba N."/>
            <person name="Aono T."/>
            <person name="Toyazaki H."/>
            <person name="Sato S."/>
            <person name="Oyaizu H."/>
        </authorList>
    </citation>
    <scope>NUCLEOTIDE SEQUENCE [LARGE SCALE GENOMIC DNA]</scope>
    <source>
        <strain evidence="3">ATCC 43989 / DSM 5975 / JCM 20966 / LMG 6465 / NBRC 14845 / NCIMB 13405 / ORS 571</strain>
    </source>
</reference>
<dbReference type="PANTHER" id="PTHR43689">
    <property type="entry name" value="HYDROLASE"/>
    <property type="match status" value="1"/>
</dbReference>
<proteinExistence type="predicted"/>
<dbReference type="ESTHER" id="azoc5-a8i2a5">
    <property type="family name" value="6_AlphaBeta_hydrolase"/>
</dbReference>
<dbReference type="Proteomes" id="UP000000270">
    <property type="component" value="Chromosome"/>
</dbReference>
<organism evidence="2 3">
    <name type="scientific">Azorhizobium caulinodans (strain ATCC 43989 / DSM 5975 / JCM 20966 / LMG 6465 / NBRC 14845 / NCIMB 13405 / ORS 571)</name>
    <dbReference type="NCBI Taxonomy" id="438753"/>
    <lineage>
        <taxon>Bacteria</taxon>
        <taxon>Pseudomonadati</taxon>
        <taxon>Pseudomonadota</taxon>
        <taxon>Alphaproteobacteria</taxon>
        <taxon>Hyphomicrobiales</taxon>
        <taxon>Xanthobacteraceae</taxon>
        <taxon>Azorhizobium</taxon>
    </lineage>
</organism>
<reference evidence="3" key="2">
    <citation type="submission" date="2007-04" db="EMBL/GenBank/DDBJ databases">
        <title>Complete genome sequence of the nitrogen-fixing bacterium Azorhizobium caulinodans ORS571.</title>
        <authorList>
            <person name="Lee K.B."/>
            <person name="Backer P.D."/>
            <person name="Aono T."/>
            <person name="Liu C.T."/>
            <person name="Suzuki S."/>
            <person name="Suzuki T."/>
            <person name="Kaneko T."/>
            <person name="Yamada M."/>
            <person name="Tabata S."/>
            <person name="Kupfer D.M."/>
            <person name="Najar F.Z."/>
            <person name="Wiley G.B."/>
            <person name="Roe B."/>
            <person name="Binnewies T."/>
            <person name="Ussery D."/>
            <person name="Vereecke D."/>
            <person name="Gevers D."/>
            <person name="Holsters M."/>
            <person name="Oyaizu H."/>
        </authorList>
    </citation>
    <scope>NUCLEOTIDE SEQUENCE [LARGE SCALE GENOMIC DNA]</scope>
    <source>
        <strain evidence="3">ATCC 43989 / DSM 5975 / JCM 20966 / LMG 6465 / NBRC 14845 / NCIMB 13405 / ORS 571</strain>
    </source>
</reference>
<evidence type="ECO:0000313" key="3">
    <source>
        <dbReference type="Proteomes" id="UP000000270"/>
    </source>
</evidence>
<accession>A8I2A5</accession>
<dbReference type="eggNOG" id="COG2267">
    <property type="taxonomic scope" value="Bacteria"/>
</dbReference>
<evidence type="ECO:0000313" key="2">
    <source>
        <dbReference type="EMBL" id="BAF87838.1"/>
    </source>
</evidence>
<feature type="domain" description="AB hydrolase-1" evidence="1">
    <location>
        <begin position="56"/>
        <end position="295"/>
    </location>
</feature>
<dbReference type="InterPro" id="IPR000073">
    <property type="entry name" value="AB_hydrolase_1"/>
</dbReference>
<reference evidence="2 3" key="6">
    <citation type="journal article" date="2011" name="Appl. Environ. Microbiol.">
        <title>Involvement of the azorhizobial chromosome partition gene (parA) in the onset of bacteroid differentiation during Sesbania rostrata stem nodule development.</title>
        <authorList>
            <person name="Liu CT."/>
            <person name="Lee KB."/>
            <person name="Wang YS."/>
            <person name="Peng MH."/>
            <person name="Lee KT."/>
            <person name="Suzuki S."/>
            <person name="Suzuki T."/>
            <person name="Oyaizu H."/>
        </authorList>
    </citation>
    <scope>NUCLEOTIDE SEQUENCE [LARGE SCALE GENOMIC DNA]</scope>
    <source>
        <strain evidence="3">ATCC 43989 / DSM 5975 / JCM 20966 / LMG 6465 / NBRC 14845 / NCIMB 13405 / ORS 571</strain>
    </source>
</reference>
<dbReference type="Pfam" id="PF00561">
    <property type="entry name" value="Abhydrolase_1"/>
    <property type="match status" value="1"/>
</dbReference>
<reference evidence="2 3" key="3">
    <citation type="journal article" date="2008" name="BMC Genomics">
        <title>The genome of the versatile nitrogen fixer Azorhizobium caulinodans ORS571.</title>
        <authorList>
            <person name="Lee KB."/>
            <person name="Backer P.D."/>
            <person name="Aono T."/>
            <person name="Liu CT."/>
            <person name="Suzuki S."/>
            <person name="Suzuki T."/>
            <person name="Kaneko T."/>
            <person name="Yamada M."/>
            <person name="Tabata S."/>
            <person name="Kupfer D.M."/>
            <person name="Najar F.Z."/>
            <person name="Wiley G.B."/>
            <person name="Roe B."/>
            <person name="Binnewies T.T."/>
            <person name="Ussery D.W."/>
            <person name="D'Haeze W."/>
            <person name="Herder J.D."/>
            <person name="Gevers D."/>
            <person name="Vereecke D."/>
            <person name="Holsters M."/>
            <person name="Oyaizu H."/>
        </authorList>
    </citation>
    <scope>NUCLEOTIDE SEQUENCE [LARGE SCALE GENOMIC DNA]</scope>
    <source>
        <strain evidence="3">ATCC 43989 / DSM 5975 / JCM 20966 / LMG 6465 / NBRC 14845 / NCIMB 13405 / ORS 571</strain>
    </source>
</reference>
<dbReference type="SUPFAM" id="SSF53474">
    <property type="entry name" value="alpha/beta-Hydrolases"/>
    <property type="match status" value="1"/>
</dbReference>
<dbReference type="HOGENOM" id="CLU_020336_13_0_5"/>
<keyword evidence="3" id="KW-1185">Reference proteome</keyword>
<name>A8I2A5_AZOC5</name>
<dbReference type="Gene3D" id="3.40.50.1820">
    <property type="entry name" value="alpha/beta hydrolase"/>
    <property type="match status" value="1"/>
</dbReference>
<dbReference type="PRINTS" id="PR00111">
    <property type="entry name" value="ABHYDROLASE"/>
</dbReference>
<dbReference type="STRING" id="438753.AZC_1840"/>
<evidence type="ECO:0000259" key="1">
    <source>
        <dbReference type="Pfam" id="PF00561"/>
    </source>
</evidence>
<protein>
    <recommendedName>
        <fullName evidence="1">AB hydrolase-1 domain-containing protein</fullName>
    </recommendedName>
</protein>
<dbReference type="EMBL" id="AP009384">
    <property type="protein sequence ID" value="BAF87838.1"/>
    <property type="molecule type" value="Genomic_DNA"/>
</dbReference>
<dbReference type="RefSeq" id="WP_012170368.1">
    <property type="nucleotide sequence ID" value="NC_009937.1"/>
</dbReference>
<gene>
    <name evidence="2" type="ordered locus">AZC_1840</name>
</gene>
<dbReference type="AlphaFoldDB" id="A8I2A5"/>
<dbReference type="PANTHER" id="PTHR43689:SF8">
    <property type="entry name" value="ALPHA_BETA-HYDROLASES SUPERFAMILY PROTEIN"/>
    <property type="match status" value="1"/>
</dbReference>